<accession>A0A1E7F0K2</accession>
<name>A0A1E7F0K2_9STRA</name>
<gene>
    <name evidence="2" type="ORF">FRACYDRAFT_244734</name>
</gene>
<feature type="domain" description="C2H2-type" evidence="1">
    <location>
        <begin position="99"/>
        <end position="115"/>
    </location>
</feature>
<evidence type="ECO:0000313" key="3">
    <source>
        <dbReference type="Proteomes" id="UP000095751"/>
    </source>
</evidence>
<dbReference type="Pfam" id="PF00096">
    <property type="entry name" value="zf-C2H2"/>
    <property type="match status" value="1"/>
</dbReference>
<dbReference type="InterPro" id="IPR013087">
    <property type="entry name" value="Znf_C2H2_type"/>
</dbReference>
<dbReference type="KEGG" id="fcy:FRACYDRAFT_244734"/>
<dbReference type="AlphaFoldDB" id="A0A1E7F0K2"/>
<reference evidence="2 3" key="1">
    <citation type="submission" date="2016-09" db="EMBL/GenBank/DDBJ databases">
        <title>Extensive genetic diversity and differential bi-allelic expression allows diatom success in the polar Southern Ocean.</title>
        <authorList>
            <consortium name="DOE Joint Genome Institute"/>
            <person name="Mock T."/>
            <person name="Otillar R.P."/>
            <person name="Strauss J."/>
            <person name="Dupont C."/>
            <person name="Frickenhaus S."/>
            <person name="Maumus F."/>
            <person name="Mcmullan M."/>
            <person name="Sanges R."/>
            <person name="Schmutz J."/>
            <person name="Toseland A."/>
            <person name="Valas R."/>
            <person name="Veluchamy A."/>
            <person name="Ward B.J."/>
            <person name="Allen A."/>
            <person name="Barry K."/>
            <person name="Falciatore A."/>
            <person name="Ferrante M."/>
            <person name="Fortunato A.E."/>
            <person name="Gloeckner G."/>
            <person name="Gruber A."/>
            <person name="Hipkin R."/>
            <person name="Janech M."/>
            <person name="Kroth P."/>
            <person name="Leese F."/>
            <person name="Lindquist E."/>
            <person name="Lyon B.R."/>
            <person name="Martin J."/>
            <person name="Mayer C."/>
            <person name="Parker M."/>
            <person name="Quesneville H."/>
            <person name="Raymond J."/>
            <person name="Uhlig C."/>
            <person name="Valentin K.U."/>
            <person name="Worden A.Z."/>
            <person name="Armbrust E.V."/>
            <person name="Bowler C."/>
            <person name="Green B."/>
            <person name="Moulton V."/>
            <person name="Van Oosterhout C."/>
            <person name="Grigoriev I."/>
        </authorList>
    </citation>
    <scope>NUCLEOTIDE SEQUENCE [LARGE SCALE GENOMIC DNA]</scope>
    <source>
        <strain evidence="2 3">CCMP1102</strain>
    </source>
</reference>
<sequence>MYAVVEVVDSTPFEKETATATSQQDLATVTNILYPLKKYRSIVNYPTTMTSSLVDGGEKDVTASKRRVFDTGEKEVLLNNTAIKRRRRCRPPTTFEDDCKYCGQTFYTQSGLTIHSSRWCTKMPVSKSKSSSRVQGECKFCHQKFNSSPGLQNHLTRWCTKAKEAKKERRSLFYADAGAIPCRFYRQTFKGKTLGLQLVEIDGRIVVTKNVTDTSNPDLGSKPDLGDILFKVNDYVLPFGSSFDPVCHRMRQMLLNPGGVELTFLEFPMFWSNVAEPILKKMEAKLRRDAPLKE</sequence>
<organism evidence="2 3">
    <name type="scientific">Fragilariopsis cylindrus CCMP1102</name>
    <dbReference type="NCBI Taxonomy" id="635003"/>
    <lineage>
        <taxon>Eukaryota</taxon>
        <taxon>Sar</taxon>
        <taxon>Stramenopiles</taxon>
        <taxon>Ochrophyta</taxon>
        <taxon>Bacillariophyta</taxon>
        <taxon>Bacillariophyceae</taxon>
        <taxon>Bacillariophycidae</taxon>
        <taxon>Bacillariales</taxon>
        <taxon>Bacillariaceae</taxon>
        <taxon>Fragilariopsis</taxon>
    </lineage>
</organism>
<dbReference type="Gene3D" id="3.30.160.60">
    <property type="entry name" value="Classic Zinc Finger"/>
    <property type="match status" value="1"/>
</dbReference>
<dbReference type="InParanoid" id="A0A1E7F0K2"/>
<evidence type="ECO:0000259" key="1">
    <source>
        <dbReference type="Pfam" id="PF00096"/>
    </source>
</evidence>
<proteinExistence type="predicted"/>
<dbReference type="EMBL" id="KV784366">
    <property type="protein sequence ID" value="OEU11616.1"/>
    <property type="molecule type" value="Genomic_DNA"/>
</dbReference>
<dbReference type="Proteomes" id="UP000095751">
    <property type="component" value="Unassembled WGS sequence"/>
</dbReference>
<evidence type="ECO:0000313" key="2">
    <source>
        <dbReference type="EMBL" id="OEU11616.1"/>
    </source>
</evidence>
<keyword evidence="3" id="KW-1185">Reference proteome</keyword>
<protein>
    <recommendedName>
        <fullName evidence="1">C2H2-type domain-containing protein</fullName>
    </recommendedName>
</protein>